<evidence type="ECO:0000313" key="2">
    <source>
        <dbReference type="EMBL" id="MPM54246.1"/>
    </source>
</evidence>
<accession>A0A645AMU7</accession>
<dbReference type="Pfam" id="PF06082">
    <property type="entry name" value="YjbH"/>
    <property type="match status" value="1"/>
</dbReference>
<reference evidence="2" key="1">
    <citation type="submission" date="2019-08" db="EMBL/GenBank/DDBJ databases">
        <authorList>
            <person name="Kucharzyk K."/>
            <person name="Murdoch R.W."/>
            <person name="Higgins S."/>
            <person name="Loffler F."/>
        </authorList>
    </citation>
    <scope>NUCLEOTIDE SEQUENCE</scope>
</reference>
<sequence>MASTVNTVVTVKSTVTATEKPKNSMYMKRILSFLWGMMLCLYIQAQFPYGTTGLLHMPTADMQRDKTVMVGGSYLHEGATPAKWNYNTYNYYLNITILPFLEVGYTCTLFRIAMPGMGLPEKFRNQDRQFSLRLRAIKEGQFWQHMPAVVIGGNDVLTTFGVQNQDYINSSENGNGYWNRWYLAATKHLNLYGELGVHAAYVYNRRADYRLNGVALGANWKPQLHPALNVMAEYDSRTVNCGLGYALWKDHINLVTELNDFKYLSAGIYFKIHLK</sequence>
<name>A0A645AMU7_9ZZZZ</name>
<proteinExistence type="predicted"/>
<evidence type="ECO:0008006" key="3">
    <source>
        <dbReference type="Google" id="ProtNLM"/>
    </source>
</evidence>
<keyword evidence="1" id="KW-0812">Transmembrane</keyword>
<dbReference type="AlphaFoldDB" id="A0A645AMU7"/>
<keyword evidence="1" id="KW-1133">Transmembrane helix</keyword>
<evidence type="ECO:0000256" key="1">
    <source>
        <dbReference type="SAM" id="Phobius"/>
    </source>
</evidence>
<organism evidence="2">
    <name type="scientific">bioreactor metagenome</name>
    <dbReference type="NCBI Taxonomy" id="1076179"/>
    <lineage>
        <taxon>unclassified sequences</taxon>
        <taxon>metagenomes</taxon>
        <taxon>ecological metagenomes</taxon>
    </lineage>
</organism>
<feature type="transmembrane region" description="Helical" evidence="1">
    <location>
        <begin position="91"/>
        <end position="114"/>
    </location>
</feature>
<dbReference type="InterPro" id="IPR010344">
    <property type="entry name" value="YbjH"/>
</dbReference>
<feature type="transmembrane region" description="Helical" evidence="1">
    <location>
        <begin position="30"/>
        <end position="49"/>
    </location>
</feature>
<dbReference type="EMBL" id="VSSQ01014716">
    <property type="protein sequence ID" value="MPM54246.1"/>
    <property type="molecule type" value="Genomic_DNA"/>
</dbReference>
<keyword evidence="1" id="KW-0472">Membrane</keyword>
<protein>
    <recommendedName>
        <fullName evidence="3">YjbH domain-containing protein</fullName>
    </recommendedName>
</protein>
<gene>
    <name evidence="2" type="ORF">SDC9_101021</name>
</gene>
<comment type="caution">
    <text evidence="2">The sequence shown here is derived from an EMBL/GenBank/DDBJ whole genome shotgun (WGS) entry which is preliminary data.</text>
</comment>